<evidence type="ECO:0000256" key="12">
    <source>
        <dbReference type="ARBA" id="ARBA00022801"/>
    </source>
</evidence>
<keyword evidence="9" id="KW-1017">Isopeptide bond</keyword>
<dbReference type="SUPFAM" id="SSF56281">
    <property type="entry name" value="Metallo-hydrolase/oxidoreductase"/>
    <property type="match status" value="1"/>
</dbReference>
<evidence type="ECO:0000313" key="23">
    <source>
        <dbReference type="Proteomes" id="UP001652624"/>
    </source>
</evidence>
<evidence type="ECO:0000256" key="11">
    <source>
        <dbReference type="ARBA" id="ARBA00022763"/>
    </source>
</evidence>
<keyword evidence="23" id="KW-1185">Reference proteome</keyword>
<dbReference type="InterPro" id="IPR036866">
    <property type="entry name" value="RibonucZ/Hydroxyglut_hydro"/>
</dbReference>
<dbReference type="GO" id="GO:0005813">
    <property type="term" value="C:centrosome"/>
    <property type="evidence" value="ECO:0007669"/>
    <property type="project" value="UniProtKB-SubCell"/>
</dbReference>
<dbReference type="GO" id="GO:0005634">
    <property type="term" value="C:nucleus"/>
    <property type="evidence" value="ECO:0007669"/>
    <property type="project" value="UniProtKB-SubCell"/>
</dbReference>
<keyword evidence="7" id="KW-0158">Chromosome</keyword>
<keyword evidence="14" id="KW-0832">Ubl conjugation</keyword>
<dbReference type="FunFam" id="3.60.15.10:FF:000022">
    <property type="entry name" value="DNA cross-link repair 1B"/>
    <property type="match status" value="1"/>
</dbReference>
<evidence type="ECO:0000256" key="15">
    <source>
        <dbReference type="ARBA" id="ARBA00022895"/>
    </source>
</evidence>
<evidence type="ECO:0000256" key="4">
    <source>
        <dbReference type="ARBA" id="ARBA00004574"/>
    </source>
</evidence>
<evidence type="ECO:0000256" key="20">
    <source>
        <dbReference type="ARBA" id="ARBA00041693"/>
    </source>
</evidence>
<evidence type="ECO:0000256" key="10">
    <source>
        <dbReference type="ARBA" id="ARBA00022722"/>
    </source>
</evidence>
<dbReference type="InParanoid" id="A0A1S3A6P4"/>
<dbReference type="Gene3D" id="3.40.50.12650">
    <property type="match status" value="1"/>
</dbReference>
<feature type="domain" description="Metallo-beta-lactamase" evidence="22">
    <location>
        <begin position="1"/>
        <end position="175"/>
    </location>
</feature>
<evidence type="ECO:0000256" key="13">
    <source>
        <dbReference type="ARBA" id="ARBA00022839"/>
    </source>
</evidence>
<keyword evidence="16" id="KW-0234">DNA repair</keyword>
<evidence type="ECO:0000259" key="22">
    <source>
        <dbReference type="SMART" id="SM00849"/>
    </source>
</evidence>
<keyword evidence="11" id="KW-0227">DNA damage</keyword>
<evidence type="ECO:0000256" key="6">
    <source>
        <dbReference type="ARBA" id="ARBA00012865"/>
    </source>
</evidence>
<evidence type="ECO:0000256" key="21">
    <source>
        <dbReference type="ARBA" id="ARBA00042738"/>
    </source>
</evidence>
<evidence type="ECO:0000256" key="16">
    <source>
        <dbReference type="ARBA" id="ARBA00023204"/>
    </source>
</evidence>
<dbReference type="FunFam" id="3.40.50.12650:FF:000003">
    <property type="entry name" value="DNA cross-link repair 1B"/>
    <property type="match status" value="1"/>
</dbReference>
<dbReference type="InterPro" id="IPR011084">
    <property type="entry name" value="DRMBL"/>
</dbReference>
<dbReference type="OrthoDB" id="262529at2759"/>
<comment type="subcellular location">
    <subcellularLocation>
        <location evidence="4">Chromosome</location>
        <location evidence="4">Telomere</location>
    </subcellularLocation>
    <subcellularLocation>
        <location evidence="3">Cytoplasm</location>
        <location evidence="3">Cytoskeleton</location>
        <location evidence="3">Microtubule organizing center</location>
        <location evidence="3">Centrosome</location>
    </subcellularLocation>
    <subcellularLocation>
        <location evidence="2">Nucleus</location>
    </subcellularLocation>
</comment>
<organism evidence="23 24">
    <name type="scientific">Erinaceus europaeus</name>
    <name type="common">Western European hedgehog</name>
    <dbReference type="NCBI Taxonomy" id="9365"/>
    <lineage>
        <taxon>Eukaryota</taxon>
        <taxon>Metazoa</taxon>
        <taxon>Chordata</taxon>
        <taxon>Craniata</taxon>
        <taxon>Vertebrata</taxon>
        <taxon>Euteleostomi</taxon>
        <taxon>Mammalia</taxon>
        <taxon>Eutheria</taxon>
        <taxon>Laurasiatheria</taxon>
        <taxon>Eulipotyphla</taxon>
        <taxon>Erinaceidae</taxon>
        <taxon>Erinaceinae</taxon>
        <taxon>Erinaceus</taxon>
    </lineage>
</organism>
<evidence type="ECO:0000256" key="3">
    <source>
        <dbReference type="ARBA" id="ARBA00004300"/>
    </source>
</evidence>
<evidence type="ECO:0000256" key="19">
    <source>
        <dbReference type="ARBA" id="ARBA00039555"/>
    </source>
</evidence>
<keyword evidence="13 24" id="KW-0269">Exonuclease</keyword>
<gene>
    <name evidence="24" type="primary">DCLRE1B</name>
</gene>
<dbReference type="GO" id="GO:0003684">
    <property type="term" value="F:damaged DNA binding"/>
    <property type="evidence" value="ECO:0007669"/>
    <property type="project" value="TreeGrafter"/>
</dbReference>
<keyword evidence="8" id="KW-0963">Cytoplasm</keyword>
<dbReference type="GO" id="GO:0006303">
    <property type="term" value="P:double-strand break repair via nonhomologous end joining"/>
    <property type="evidence" value="ECO:0007669"/>
    <property type="project" value="TreeGrafter"/>
</dbReference>
<keyword evidence="17" id="KW-0206">Cytoskeleton</keyword>
<dbReference type="CTD" id="64858"/>
<dbReference type="GO" id="GO:0008800">
    <property type="term" value="F:beta-lactamase activity"/>
    <property type="evidence" value="ECO:0007669"/>
    <property type="project" value="UniProtKB-EC"/>
</dbReference>
<sequence length="539" mass="61328">MNGVLIPHTPIAVDFWSLRRAGSARLFFLSHMHSDHTVGLSSTWARPLYCSPITAYLLRRHLQVSKQWIRALEVGESHVLPLDEIGRETMTVTLMDANHCPGSVMFLFEGYFGTILYTGDFRYTPSMLKEPALRLGKQIDTLYLDNTNCNPSQVLPSQQEAAHQIVEIIRKHPQHNVKIGLYNLGKESLLEYLALEFQTWVVLSPRRLELAQLLGLADVFTMEETAGRIHAVDHMDICRSAMLHWNLTHPTIAILPTSRRIRSSHPDIHIVPYSDHSSYSELCAFVTALKPCQVVPIVSRQPFRDYFQDSLSPRLSIPLTPDSVQQYMNSPKKPNFLWLFLKKRLKRPRTQGVVFESLEENSDQFQADSNSKKTKNENLGGDLEKQLSLCTLQTQKQLSPDLCSKEWDGAIPFSQFQKTEAVLTKSMDFPVYFRTKDEEFISPETVEEISLEPHLTSKGNSGSKATGKHITWVGQGSPLVHSSKSASLLAPEFTDLALKYLLTPVNFFQVRFSSRGFDQQVEKYHKPCRSTRVQKDNRA</sequence>
<dbReference type="PANTHER" id="PTHR23240">
    <property type="entry name" value="DNA CROSS-LINK REPAIR PROTEIN PSO2/SNM1-RELATED"/>
    <property type="match status" value="1"/>
</dbReference>
<dbReference type="EC" id="3.5.2.6" evidence="6"/>
<keyword evidence="12" id="KW-0378">Hydrolase</keyword>
<dbReference type="Pfam" id="PF07522">
    <property type="entry name" value="DRMBL"/>
    <property type="match status" value="1"/>
</dbReference>
<evidence type="ECO:0000256" key="14">
    <source>
        <dbReference type="ARBA" id="ARBA00022843"/>
    </source>
</evidence>
<dbReference type="GO" id="GO:0000781">
    <property type="term" value="C:chromosome, telomeric region"/>
    <property type="evidence" value="ECO:0007669"/>
    <property type="project" value="UniProtKB-SubCell"/>
</dbReference>
<dbReference type="RefSeq" id="XP_007530260.1">
    <property type="nucleotide sequence ID" value="XM_007530198.3"/>
</dbReference>
<dbReference type="Pfam" id="PF12706">
    <property type="entry name" value="Lactamase_B_2"/>
    <property type="match status" value="1"/>
</dbReference>
<accession>A0A1S3A6P4</accession>
<proteinExistence type="inferred from homology"/>
<evidence type="ECO:0000256" key="8">
    <source>
        <dbReference type="ARBA" id="ARBA00022490"/>
    </source>
</evidence>
<evidence type="ECO:0000256" key="7">
    <source>
        <dbReference type="ARBA" id="ARBA00022454"/>
    </source>
</evidence>
<evidence type="ECO:0000256" key="18">
    <source>
        <dbReference type="ARBA" id="ARBA00023242"/>
    </source>
</evidence>
<name>A0A1S3A6P4_ERIEU</name>
<evidence type="ECO:0000256" key="5">
    <source>
        <dbReference type="ARBA" id="ARBA00010304"/>
    </source>
</evidence>
<dbReference type="PANTHER" id="PTHR23240:SF26">
    <property type="entry name" value="5' EXONUCLEASE APOLLO"/>
    <property type="match status" value="1"/>
</dbReference>
<dbReference type="CDD" id="cd11662">
    <property type="entry name" value="apollo_TRF2_binding"/>
    <property type="match status" value="1"/>
</dbReference>
<reference evidence="24" key="1">
    <citation type="submission" date="2025-08" db="UniProtKB">
        <authorList>
            <consortium name="RefSeq"/>
        </authorList>
    </citation>
    <scope>IDENTIFICATION</scope>
</reference>
<dbReference type="CDD" id="cd16273">
    <property type="entry name" value="SNM1A-1C-like_MBL-fold"/>
    <property type="match status" value="1"/>
</dbReference>
<dbReference type="AlphaFoldDB" id="A0A1S3A6P4"/>
<evidence type="ECO:0000256" key="1">
    <source>
        <dbReference type="ARBA" id="ARBA00001526"/>
    </source>
</evidence>
<dbReference type="GO" id="GO:0035312">
    <property type="term" value="F:5'-3' DNA exonuclease activity"/>
    <property type="evidence" value="ECO:0007669"/>
    <property type="project" value="TreeGrafter"/>
</dbReference>
<dbReference type="SMART" id="SM00849">
    <property type="entry name" value="Lactamase_B"/>
    <property type="match status" value="1"/>
</dbReference>
<evidence type="ECO:0000256" key="17">
    <source>
        <dbReference type="ARBA" id="ARBA00023212"/>
    </source>
</evidence>
<dbReference type="FunCoup" id="A0A1S3A6P4">
    <property type="interactions" value="1841"/>
</dbReference>
<comment type="similarity">
    <text evidence="5">Belongs to the DNA repair metallo-beta-lactamase (DRMBL) family.</text>
</comment>
<evidence type="ECO:0000256" key="9">
    <source>
        <dbReference type="ARBA" id="ARBA00022499"/>
    </source>
</evidence>
<comment type="catalytic activity">
    <reaction evidence="1">
        <text>a beta-lactam + H2O = a substituted beta-amino acid</text>
        <dbReference type="Rhea" id="RHEA:20401"/>
        <dbReference type="ChEBI" id="CHEBI:15377"/>
        <dbReference type="ChEBI" id="CHEBI:35627"/>
        <dbReference type="ChEBI" id="CHEBI:140347"/>
        <dbReference type="EC" id="3.5.2.6"/>
    </reaction>
</comment>
<dbReference type="Proteomes" id="UP001652624">
    <property type="component" value="Chromosome 11"/>
</dbReference>
<dbReference type="GO" id="GO:0031848">
    <property type="term" value="P:protection from non-homologous end joining at telomere"/>
    <property type="evidence" value="ECO:0007669"/>
    <property type="project" value="UniProtKB-ARBA"/>
</dbReference>
<protein>
    <recommendedName>
        <fullName evidence="19">5' exonuclease Apollo</fullName>
        <ecNumber evidence="6">3.5.2.6</ecNumber>
    </recommendedName>
    <alternativeName>
        <fullName evidence="20">DNA cross-link repair 1B protein</fullName>
    </alternativeName>
    <alternativeName>
        <fullName evidence="21">SNM1 homolog B</fullName>
    </alternativeName>
</protein>
<keyword evidence="18" id="KW-0539">Nucleus</keyword>
<dbReference type="GO" id="GO:0036297">
    <property type="term" value="P:interstrand cross-link repair"/>
    <property type="evidence" value="ECO:0007669"/>
    <property type="project" value="TreeGrafter"/>
</dbReference>
<dbReference type="GeneID" id="103119868"/>
<keyword evidence="10" id="KW-0540">Nuclease</keyword>
<dbReference type="eggNOG" id="KOG1361">
    <property type="taxonomic scope" value="Eukaryota"/>
</dbReference>
<dbReference type="Gene3D" id="3.60.15.10">
    <property type="entry name" value="Ribonuclease Z/Hydroxyacylglutathione hydrolase-like"/>
    <property type="match status" value="1"/>
</dbReference>
<keyword evidence="15" id="KW-0779">Telomere</keyword>
<dbReference type="InterPro" id="IPR001279">
    <property type="entry name" value="Metallo-B-lactamas"/>
</dbReference>
<evidence type="ECO:0000256" key="2">
    <source>
        <dbReference type="ARBA" id="ARBA00004123"/>
    </source>
</evidence>
<evidence type="ECO:0000313" key="24">
    <source>
        <dbReference type="RefSeq" id="XP_007530260.1"/>
    </source>
</evidence>